<keyword evidence="10" id="KW-1185">Reference proteome</keyword>
<dbReference type="InterPro" id="IPR050086">
    <property type="entry name" value="MetN_ABC_transporter-like"/>
</dbReference>
<keyword evidence="4 9" id="KW-0067">ATP-binding</keyword>
<dbReference type="PROSITE" id="PS50893">
    <property type="entry name" value="ABC_TRANSPORTER_2"/>
    <property type="match status" value="1"/>
</dbReference>
<dbReference type="Proteomes" id="UP000427769">
    <property type="component" value="Chromosome"/>
</dbReference>
<dbReference type="SMART" id="SM00382">
    <property type="entry name" value="AAA"/>
    <property type="match status" value="1"/>
</dbReference>
<dbReference type="SUPFAM" id="SSF52540">
    <property type="entry name" value="P-loop containing nucleoside triphosphate hydrolases"/>
    <property type="match status" value="1"/>
</dbReference>
<dbReference type="Gene3D" id="3.40.50.300">
    <property type="entry name" value="P-loop containing nucleotide triphosphate hydrolases"/>
    <property type="match status" value="1"/>
</dbReference>
<reference evidence="9 10" key="1">
    <citation type="submission" date="2019-11" db="EMBL/GenBank/DDBJ databases">
        <title>Comparative genomics of hydrocarbon-degrading Desulfosarcina strains.</title>
        <authorList>
            <person name="Watanabe M."/>
            <person name="Kojima H."/>
            <person name="Fukui M."/>
        </authorList>
    </citation>
    <scope>NUCLEOTIDE SEQUENCE [LARGE SCALE GENOMIC DNA]</scope>
    <source>
        <strain evidence="9 10">PP31</strain>
    </source>
</reference>
<keyword evidence="1" id="KW-0813">Transport</keyword>
<dbReference type="InterPro" id="IPR003439">
    <property type="entry name" value="ABC_transporter-like_ATP-bd"/>
</dbReference>
<evidence type="ECO:0000256" key="4">
    <source>
        <dbReference type="ARBA" id="ARBA00022840"/>
    </source>
</evidence>
<dbReference type="SUPFAM" id="SSF55021">
    <property type="entry name" value="ACT-like"/>
    <property type="match status" value="1"/>
</dbReference>
<accession>A0A5K7Z115</accession>
<proteinExistence type="predicted"/>
<feature type="domain" description="ABC transporter" evidence="8">
    <location>
        <begin position="3"/>
        <end position="238"/>
    </location>
</feature>
<evidence type="ECO:0000259" key="8">
    <source>
        <dbReference type="PROSITE" id="PS50893"/>
    </source>
</evidence>
<dbReference type="PROSITE" id="PS00211">
    <property type="entry name" value="ABC_TRANSPORTER_1"/>
    <property type="match status" value="1"/>
</dbReference>
<sequence length="334" mass="36742">MVIEIRGLTKRFGEDTVLDSVSLTVEEGKILGLVGRSGAGKSTLLRCINRLIPIDGGEVLVDRVNIASLSKPAIKELRRNIGMIFQSFSLLNRLTVYENIALPLKCWKYSKKHIRHKASELMEMVGIKGKANARPMELSGGQKQRVAIARALTMNPKILLCDEATSALDPQTANSILSLLCDINENLGITMVIVTHQMEVLTAVCGDMAILEKGKVTTAGKVKDIFMEKPPALRSLIGNRDIVELEDGVNIEIFLEQETFSYPVVSRLTRDLGIDCRIVGGDLINYRKTPIISLLINVPEKDVNRVTAFCRAGDVRWILRKMKASQSGGACNGI</sequence>
<evidence type="ECO:0000256" key="7">
    <source>
        <dbReference type="ARBA" id="ARBA00023136"/>
    </source>
</evidence>
<dbReference type="AlphaFoldDB" id="A0A5K7Z115"/>
<keyword evidence="6" id="KW-0029">Amino-acid transport</keyword>
<dbReference type="InterPro" id="IPR027417">
    <property type="entry name" value="P-loop_NTPase"/>
</dbReference>
<evidence type="ECO:0000313" key="9">
    <source>
        <dbReference type="EMBL" id="BBO73803.1"/>
    </source>
</evidence>
<dbReference type="InterPro" id="IPR017871">
    <property type="entry name" value="ABC_transporter-like_CS"/>
</dbReference>
<dbReference type="InterPro" id="IPR045865">
    <property type="entry name" value="ACT-like_dom_sf"/>
</dbReference>
<evidence type="ECO:0000256" key="1">
    <source>
        <dbReference type="ARBA" id="ARBA00022448"/>
    </source>
</evidence>
<evidence type="ECO:0000256" key="6">
    <source>
        <dbReference type="ARBA" id="ARBA00022970"/>
    </source>
</evidence>
<dbReference type="InterPro" id="IPR018449">
    <property type="entry name" value="NIL_domain"/>
</dbReference>
<protein>
    <submittedName>
        <fullName evidence="9">Methionine import ATP-binding protein MetN</fullName>
    </submittedName>
</protein>
<keyword evidence="7" id="KW-0472">Membrane</keyword>
<keyword evidence="5" id="KW-1278">Translocase</keyword>
<evidence type="ECO:0000256" key="3">
    <source>
        <dbReference type="ARBA" id="ARBA00022741"/>
    </source>
</evidence>
<keyword evidence="3" id="KW-0547">Nucleotide-binding</keyword>
<gene>
    <name evidence="9" type="primary">metN</name>
    <name evidence="9" type="ORF">DSCW_12200</name>
</gene>
<organism evidence="9 10">
    <name type="scientific">Desulfosarcina widdelii</name>
    <dbReference type="NCBI Taxonomy" id="947919"/>
    <lineage>
        <taxon>Bacteria</taxon>
        <taxon>Pseudomonadati</taxon>
        <taxon>Thermodesulfobacteriota</taxon>
        <taxon>Desulfobacteria</taxon>
        <taxon>Desulfobacterales</taxon>
        <taxon>Desulfosarcinaceae</taxon>
        <taxon>Desulfosarcina</taxon>
    </lineage>
</organism>
<dbReference type="PANTHER" id="PTHR43166">
    <property type="entry name" value="AMINO ACID IMPORT ATP-BINDING PROTEIN"/>
    <property type="match status" value="1"/>
</dbReference>
<dbReference type="InterPro" id="IPR003593">
    <property type="entry name" value="AAA+_ATPase"/>
</dbReference>
<dbReference type="KEGG" id="dwd:DSCW_12200"/>
<evidence type="ECO:0000313" key="10">
    <source>
        <dbReference type="Proteomes" id="UP000427769"/>
    </source>
</evidence>
<keyword evidence="2" id="KW-1003">Cell membrane</keyword>
<name>A0A5K7Z115_9BACT</name>
<dbReference type="Pfam" id="PF00005">
    <property type="entry name" value="ABC_tran"/>
    <property type="match status" value="1"/>
</dbReference>
<evidence type="ECO:0000256" key="5">
    <source>
        <dbReference type="ARBA" id="ARBA00022967"/>
    </source>
</evidence>
<evidence type="ECO:0000256" key="2">
    <source>
        <dbReference type="ARBA" id="ARBA00022475"/>
    </source>
</evidence>
<dbReference type="PANTHER" id="PTHR43166:SF30">
    <property type="entry name" value="METHIONINE IMPORT ATP-BINDING PROTEIN METN"/>
    <property type="match status" value="1"/>
</dbReference>
<dbReference type="GO" id="GO:0005524">
    <property type="term" value="F:ATP binding"/>
    <property type="evidence" value="ECO:0007669"/>
    <property type="project" value="UniProtKB-KW"/>
</dbReference>
<dbReference type="GO" id="GO:0016887">
    <property type="term" value="F:ATP hydrolysis activity"/>
    <property type="evidence" value="ECO:0007669"/>
    <property type="project" value="InterPro"/>
</dbReference>
<dbReference type="EMBL" id="AP021875">
    <property type="protein sequence ID" value="BBO73803.1"/>
    <property type="molecule type" value="Genomic_DNA"/>
</dbReference>
<dbReference type="Pfam" id="PF09383">
    <property type="entry name" value="NIL"/>
    <property type="match status" value="1"/>
</dbReference>
<dbReference type="GO" id="GO:0006865">
    <property type="term" value="P:amino acid transport"/>
    <property type="evidence" value="ECO:0007669"/>
    <property type="project" value="UniProtKB-KW"/>
</dbReference>